<dbReference type="EMBL" id="KV467360">
    <property type="protein sequence ID" value="OCT56186.1"/>
    <property type="molecule type" value="Genomic_DNA"/>
</dbReference>
<gene>
    <name evidence="2" type="ORF">XELAEV_18000688mg</name>
</gene>
<dbReference type="Proteomes" id="UP000694892">
    <property type="component" value="Unassembled WGS sequence"/>
</dbReference>
<dbReference type="Gene3D" id="3.30.250.20">
    <property type="entry name" value="L1 transposable element, C-terminal domain"/>
    <property type="match status" value="1"/>
</dbReference>
<organism evidence="2">
    <name type="scientific">Xenopus laevis</name>
    <name type="common">African clawed frog</name>
    <dbReference type="NCBI Taxonomy" id="8355"/>
    <lineage>
        <taxon>Eukaryota</taxon>
        <taxon>Metazoa</taxon>
        <taxon>Chordata</taxon>
        <taxon>Craniata</taxon>
        <taxon>Vertebrata</taxon>
        <taxon>Euteleostomi</taxon>
        <taxon>Amphibia</taxon>
        <taxon>Batrachia</taxon>
        <taxon>Anura</taxon>
        <taxon>Pipoidea</taxon>
        <taxon>Pipidae</taxon>
        <taxon>Xenopodinae</taxon>
        <taxon>Xenopus</taxon>
        <taxon>Xenopus</taxon>
    </lineage>
</organism>
<evidence type="ECO:0000256" key="1">
    <source>
        <dbReference type="SAM" id="MobiDB-lite"/>
    </source>
</evidence>
<dbReference type="InterPro" id="IPR042566">
    <property type="entry name" value="L1_C"/>
</dbReference>
<name>A0A974BQ58_XENLA</name>
<proteinExistence type="predicted"/>
<accession>A0A974BQ58</accession>
<dbReference type="AlphaFoldDB" id="A0A974BQ58"/>
<feature type="region of interest" description="Disordered" evidence="1">
    <location>
        <begin position="60"/>
        <end position="87"/>
    </location>
</feature>
<sequence>MDLSPATLVKRKAFTDITKLLRHNDIPYRWGYPVKLIIQRNGTPTTLSTVSDARKALEGWGLTPATDPGSPTWKPSSPQPPRKLQQD</sequence>
<dbReference type="FunFam" id="3.30.250.20:FF:000006">
    <property type="entry name" value="Uncharacterized protein"/>
    <property type="match status" value="1"/>
</dbReference>
<evidence type="ECO:0000313" key="2">
    <source>
        <dbReference type="EMBL" id="OCT56186.1"/>
    </source>
</evidence>
<protein>
    <submittedName>
        <fullName evidence="2">Uncharacterized protein</fullName>
    </submittedName>
</protein>
<reference evidence="2" key="1">
    <citation type="submission" date="2016-05" db="EMBL/GenBank/DDBJ databases">
        <title>WGS assembly of Xenopus laevis.</title>
        <authorList>
            <person name="Session A."/>
            <person name="Uno Y."/>
            <person name="Kwon T."/>
            <person name="Chapman J."/>
            <person name="Toyoda A."/>
            <person name="Takahashi S."/>
            <person name="Fukui A."/>
            <person name="Hikosaka A."/>
            <person name="Putnam N."/>
            <person name="Stites J."/>
            <person name="Van Heeringen S."/>
            <person name="Quigley I."/>
            <person name="Heinz S."/>
            <person name="Hellsten U."/>
            <person name="Lyons J."/>
            <person name="Suzuki A."/>
            <person name="Kondo M."/>
            <person name="Ogino H."/>
            <person name="Ochi H."/>
            <person name="Bogdanovic O."/>
            <person name="Lister R."/>
            <person name="Georgiou G."/>
            <person name="Paranjpe S."/>
            <person name="Van Kruijsbergen I."/>
            <person name="Mozaffari S."/>
            <person name="Shu S."/>
            <person name="Schmutz J."/>
            <person name="Jenkins J."/>
            <person name="Grimwood J."/>
            <person name="Carlson J."/>
            <person name="Mitros T."/>
            <person name="Simakov O."/>
            <person name="Heald R."/>
            <person name="Miller K."/>
            <person name="Haudenschild C."/>
            <person name="Kuroki Y."/>
            <person name="Tanaka T."/>
            <person name="Michiue T."/>
            <person name="Watanabe M."/>
            <person name="Kinoshita T."/>
            <person name="Ohta Y."/>
            <person name="Mawaribuchi S."/>
            <person name="Suzuki Y."/>
            <person name="Haramoto Y."/>
            <person name="Yamamoto T."/>
            <person name="Takagi C."/>
            <person name="Kitzman J."/>
            <person name="Shendure J."/>
            <person name="Nakayama T."/>
            <person name="Izutsu Y."/>
            <person name="Robert J."/>
            <person name="Dichmann D."/>
            <person name="Flajnik M."/>
            <person name="Houston D."/>
            <person name="Marcotte E."/>
            <person name="Wallingford J."/>
            <person name="Ito Y."/>
            <person name="Asashima M."/>
            <person name="Ueno N."/>
            <person name="Matsuda Y."/>
            <person name="Jan Veenstra G."/>
            <person name="Fujiyama A."/>
            <person name="Harland R."/>
            <person name="Taira M."/>
            <person name="Rokhsar D.S."/>
        </authorList>
    </citation>
    <scope>NUCLEOTIDE SEQUENCE</scope>
    <source>
        <strain evidence="2">J</strain>
        <tissue evidence="2">Blood</tissue>
    </source>
</reference>